<evidence type="ECO:0000256" key="1">
    <source>
        <dbReference type="ARBA" id="ARBA00022598"/>
    </source>
</evidence>
<dbReference type="EMBL" id="CP098747">
    <property type="protein sequence ID" value="USG62475.1"/>
    <property type="molecule type" value="Genomic_DNA"/>
</dbReference>
<protein>
    <submittedName>
        <fullName evidence="5">AMP-binding protein</fullName>
    </submittedName>
</protein>
<dbReference type="PANTHER" id="PTHR43272:SF32">
    <property type="entry name" value="AMP-DEPENDENT SYNTHETASE_LIGASE DOMAIN-CONTAINING PROTEIN"/>
    <property type="match status" value="1"/>
</dbReference>
<evidence type="ECO:0000256" key="3">
    <source>
        <dbReference type="ARBA" id="ARBA00023098"/>
    </source>
</evidence>
<dbReference type="Proteomes" id="UP001056291">
    <property type="component" value="Chromosome"/>
</dbReference>
<reference evidence="5" key="1">
    <citation type="submission" date="2022-06" db="EMBL/GenBank/DDBJ databases">
        <title>Sneathiella actinostolidae sp. nov., isolated from a sea anemonein the Western Pacific Ocean.</title>
        <authorList>
            <person name="Wei M.J."/>
        </authorList>
    </citation>
    <scope>NUCLEOTIDE SEQUENCE</scope>
    <source>
        <strain evidence="5">PHK-P5</strain>
    </source>
</reference>
<organism evidence="5 6">
    <name type="scientific">Sneathiella marina</name>
    <dbReference type="NCBI Taxonomy" id="2950108"/>
    <lineage>
        <taxon>Bacteria</taxon>
        <taxon>Pseudomonadati</taxon>
        <taxon>Pseudomonadota</taxon>
        <taxon>Alphaproteobacteria</taxon>
        <taxon>Sneathiellales</taxon>
        <taxon>Sneathiellaceae</taxon>
        <taxon>Sneathiella</taxon>
    </lineage>
</organism>
<evidence type="ECO:0000256" key="2">
    <source>
        <dbReference type="ARBA" id="ARBA00022832"/>
    </source>
</evidence>
<name>A0ABY4W5K4_9PROT</name>
<evidence type="ECO:0000313" key="6">
    <source>
        <dbReference type="Proteomes" id="UP001056291"/>
    </source>
</evidence>
<evidence type="ECO:0000313" key="5">
    <source>
        <dbReference type="EMBL" id="USG62475.1"/>
    </source>
</evidence>
<sequence length="612" mass="68954">MLRNSEIFEKSTLPGLLLFWAEQYPDRLAFREKSFGIWERSTFKDYFERSKDFAFGLAALGVKKGDFLAVASEDTPEWMYADMAIQALGGACIGIYPTNPWPELRYILDHSQAKIVVCGDQEQTDKVFDAIEQGGSLPNLEKVICVDMKGLAHYPRDMLMSFKEVTELGRLKRQEFGNLFEDSIDALTPKNVAVVVYTSGTTGMPKGAMLSHEGLIWGGLKLAERHGIDDKNWEVLCYLPLCHVAERLCSTVMQLVNGTPVNFAESIDTIAENLREIAPTGFLGVPRIWEKMQYGIMVKLKDARPFQQDLVEKCLTYGRSIAQRQLANGGERTSLKDKATYWFLWLICFRALQKSLGLNRARTMLCGGASISPEVLEFFWAIGLKVYQVYGMTELSGISHSQYPGHTALGQSGPPLDTYEHKIAEDGEILVRCKATFPGYLRNDDATAEAVKDGWMQTGDVGELTDDNSILITDRKKDIIITSGGKNITPSLIENRMKDSIYIREAVLIGERRNYITALIQIDYETVGKWAQERGLAYTTFKNLANQSEVFELIDGEIHAVNKEFSRVENIRKFALLDKELDHDDGEVTATMKVRRSVIEEKFEPIIEALYA</sequence>
<dbReference type="RefSeq" id="WP_251936252.1">
    <property type="nucleotide sequence ID" value="NZ_CP098747.1"/>
</dbReference>
<gene>
    <name evidence="5" type="ORF">NBZ79_05745</name>
</gene>
<dbReference type="InterPro" id="IPR000873">
    <property type="entry name" value="AMP-dep_synth/lig_dom"/>
</dbReference>
<dbReference type="Gene3D" id="3.40.50.12780">
    <property type="entry name" value="N-terminal domain of ligase-like"/>
    <property type="match status" value="1"/>
</dbReference>
<proteinExistence type="predicted"/>
<dbReference type="InterPro" id="IPR020845">
    <property type="entry name" value="AMP-binding_CS"/>
</dbReference>
<feature type="domain" description="AMP-dependent synthetase/ligase" evidence="4">
    <location>
        <begin position="20"/>
        <end position="441"/>
    </location>
</feature>
<keyword evidence="2" id="KW-0276">Fatty acid metabolism</keyword>
<keyword evidence="3" id="KW-0443">Lipid metabolism</keyword>
<dbReference type="Pfam" id="PF00501">
    <property type="entry name" value="AMP-binding"/>
    <property type="match status" value="1"/>
</dbReference>
<dbReference type="InterPro" id="IPR042099">
    <property type="entry name" value="ANL_N_sf"/>
</dbReference>
<accession>A0ABY4W5K4</accession>
<keyword evidence="6" id="KW-1185">Reference proteome</keyword>
<keyword evidence="1" id="KW-0436">Ligase</keyword>
<dbReference type="Pfam" id="PF23562">
    <property type="entry name" value="AMP-binding_C_3"/>
    <property type="match status" value="1"/>
</dbReference>
<dbReference type="PANTHER" id="PTHR43272">
    <property type="entry name" value="LONG-CHAIN-FATTY-ACID--COA LIGASE"/>
    <property type="match status" value="1"/>
</dbReference>
<evidence type="ECO:0000259" key="4">
    <source>
        <dbReference type="Pfam" id="PF00501"/>
    </source>
</evidence>
<dbReference type="PROSITE" id="PS00455">
    <property type="entry name" value="AMP_BINDING"/>
    <property type="match status" value="1"/>
</dbReference>
<dbReference type="SUPFAM" id="SSF56801">
    <property type="entry name" value="Acetyl-CoA synthetase-like"/>
    <property type="match status" value="1"/>
</dbReference>